<dbReference type="EMBL" id="QFCR01000011">
    <property type="protein sequence ID" value="TNK90329.1"/>
    <property type="molecule type" value="Genomic_DNA"/>
</dbReference>
<dbReference type="InterPro" id="IPR002942">
    <property type="entry name" value="S4_RNA-bd"/>
</dbReference>
<dbReference type="InterPro" id="IPR025490">
    <property type="entry name" value="RqcP"/>
</dbReference>
<dbReference type="Proteomes" id="UP000313312">
    <property type="component" value="Unassembled WGS sequence"/>
</dbReference>
<evidence type="ECO:0000256" key="3">
    <source>
        <dbReference type="ARBA" id="ARBA00022884"/>
    </source>
</evidence>
<proteinExistence type="inferred from homology"/>
<accession>A0A5C4TKD3</accession>
<dbReference type="InterPro" id="IPR036986">
    <property type="entry name" value="S4_RNA-bd_sf"/>
</dbReference>
<dbReference type="SMART" id="SM00363">
    <property type="entry name" value="S4"/>
    <property type="match status" value="1"/>
</dbReference>
<comment type="caution">
    <text evidence="7">The sequence shown here is derived from an EMBL/GenBank/DDBJ whole genome shotgun (WGS) entry which is preliminary data.</text>
</comment>
<reference evidence="7 8" key="1">
    <citation type="submission" date="2018-05" db="EMBL/GenBank/DDBJ databases">
        <title>Lactobacillus sanfranciscensis Ah4 draft denome sequence.</title>
        <authorList>
            <person name="Zhang G."/>
        </authorList>
    </citation>
    <scope>NUCLEOTIDE SEQUENCE [LARGE SCALE GENOMIC DNA]</scope>
    <source>
        <strain evidence="7 8">Ah4</strain>
    </source>
</reference>
<dbReference type="GO" id="GO:0000049">
    <property type="term" value="F:tRNA binding"/>
    <property type="evidence" value="ECO:0007669"/>
    <property type="project" value="UniProtKB-UniRule"/>
</dbReference>
<evidence type="ECO:0000256" key="5">
    <source>
        <dbReference type="HAMAP-Rule" id="MF_00871"/>
    </source>
</evidence>
<keyword evidence="4 5" id="KW-0648">Protein biosynthesis</keyword>
<evidence type="ECO:0000313" key="7">
    <source>
        <dbReference type="EMBL" id="TNK90329.1"/>
    </source>
</evidence>
<dbReference type="RefSeq" id="WP_103428625.1">
    <property type="nucleotide sequence ID" value="NZ_JARBEV010000009.1"/>
</dbReference>
<evidence type="ECO:0000256" key="2">
    <source>
        <dbReference type="ARBA" id="ARBA00022730"/>
    </source>
</evidence>
<feature type="domain" description="RNA-binding S4" evidence="6">
    <location>
        <begin position="1"/>
        <end position="63"/>
    </location>
</feature>
<keyword evidence="1 5" id="KW-0820">tRNA-binding</keyword>
<dbReference type="PIRSF" id="PIRSF038881">
    <property type="entry name" value="RNAbp_HP1423"/>
    <property type="match status" value="1"/>
</dbReference>
<evidence type="ECO:0000256" key="1">
    <source>
        <dbReference type="ARBA" id="ARBA00022555"/>
    </source>
</evidence>
<dbReference type="Gene3D" id="3.10.290.10">
    <property type="entry name" value="RNA-binding S4 domain"/>
    <property type="match status" value="1"/>
</dbReference>
<dbReference type="Pfam" id="PF01479">
    <property type="entry name" value="S4"/>
    <property type="match status" value="1"/>
</dbReference>
<comment type="similarity">
    <text evidence="5">Belongs to the RqcP family.</text>
</comment>
<keyword evidence="2 5" id="KW-0699">rRNA-binding</keyword>
<sequence>MRIDKFLKISRIIKRRPVAKKISDQGRVFVNGREAKSATKVGVGDEILIKFGNKELTVRVEQILQTTKKSDSDQMYTVLNEKYIRDYDKGSEELL</sequence>
<dbReference type="GO" id="GO:0043023">
    <property type="term" value="F:ribosomal large subunit binding"/>
    <property type="evidence" value="ECO:0007669"/>
    <property type="project" value="UniProtKB-UniRule"/>
</dbReference>
<gene>
    <name evidence="5" type="primary">rqcP</name>
    <name evidence="7" type="ORF">DID87_04300</name>
</gene>
<evidence type="ECO:0000313" key="8">
    <source>
        <dbReference type="Proteomes" id="UP000313312"/>
    </source>
</evidence>
<dbReference type="HAMAP" id="MF_00871">
    <property type="entry name" value="RqcP"/>
    <property type="match status" value="1"/>
</dbReference>
<organism evidence="7 8">
    <name type="scientific">Fructilactobacillus sanfranciscensis</name>
    <name type="common">Lactobacillus sanfranciscensis</name>
    <dbReference type="NCBI Taxonomy" id="1625"/>
    <lineage>
        <taxon>Bacteria</taxon>
        <taxon>Bacillati</taxon>
        <taxon>Bacillota</taxon>
        <taxon>Bacilli</taxon>
        <taxon>Lactobacillales</taxon>
        <taxon>Lactobacillaceae</taxon>
        <taxon>Fructilactobacillus</taxon>
    </lineage>
</organism>
<dbReference type="GO" id="GO:0072344">
    <property type="term" value="P:rescue of stalled ribosome"/>
    <property type="evidence" value="ECO:0007669"/>
    <property type="project" value="UniProtKB-UniRule"/>
</dbReference>
<comment type="subunit">
    <text evidence="5">Associates with stalled 50S ribosomal subunits. Binds to RqcH, 23S rRNA and the P-site tRNA. Does not require RqcH for association with 50S subunits.</text>
</comment>
<dbReference type="GO" id="GO:0019843">
    <property type="term" value="F:rRNA binding"/>
    <property type="evidence" value="ECO:0007669"/>
    <property type="project" value="UniProtKB-UniRule"/>
</dbReference>
<keyword evidence="3 5" id="KW-0694">RNA-binding</keyword>
<protein>
    <recommendedName>
        <fullName evidence="5">RQC P-site tRNA stabilizing factor</fullName>
        <shortName evidence="5">RqcP</shortName>
    </recommendedName>
    <alternativeName>
        <fullName evidence="5">Ribosome-associated protein quality control protein P</fullName>
    </alternativeName>
</protein>
<dbReference type="CDD" id="cd00165">
    <property type="entry name" value="S4"/>
    <property type="match status" value="1"/>
</dbReference>
<dbReference type="AlphaFoldDB" id="A0A5C4TKD3"/>
<evidence type="ECO:0000259" key="6">
    <source>
        <dbReference type="SMART" id="SM00363"/>
    </source>
</evidence>
<name>A0A5C4TKD3_FRUSA</name>
<dbReference type="SUPFAM" id="SSF55174">
    <property type="entry name" value="Alpha-L RNA-binding motif"/>
    <property type="match status" value="1"/>
</dbReference>
<comment type="function">
    <text evidence="5">Key component of the ribosome quality control system (RQC), a ribosome-associated complex that mediates the extraction of incompletely synthesized nascent chains from stalled ribosomes and their subsequent degradation. RqcH recruits Ala-charged tRNA, and with RqcP directs the elongation of stalled nascent chains on 50S ribosomal subunits, leading to non-templated C-terminal alanine extensions (Ala tail). The Ala tail promotes nascent chain degradation. RqcP is associated with the translocation-like movement of the peptidyl-tRNA from the A-site into the P-site.</text>
</comment>
<evidence type="ECO:0000256" key="4">
    <source>
        <dbReference type="ARBA" id="ARBA00022917"/>
    </source>
</evidence>
<dbReference type="PROSITE" id="PS50889">
    <property type="entry name" value="S4"/>
    <property type="match status" value="1"/>
</dbReference>